<protein>
    <submittedName>
        <fullName evidence="1">Uncharacterized protein</fullName>
    </submittedName>
</protein>
<accession>A0ABQ6GY57</accession>
<evidence type="ECO:0000313" key="2">
    <source>
        <dbReference type="Proteomes" id="UP001157186"/>
    </source>
</evidence>
<organism evidence="1 2">
    <name type="scientific">Thalassotalea insulae</name>
    <dbReference type="NCBI Taxonomy" id="2056778"/>
    <lineage>
        <taxon>Bacteria</taxon>
        <taxon>Pseudomonadati</taxon>
        <taxon>Pseudomonadota</taxon>
        <taxon>Gammaproteobacteria</taxon>
        <taxon>Alteromonadales</taxon>
        <taxon>Colwelliaceae</taxon>
        <taxon>Thalassotalea</taxon>
    </lineage>
</organism>
<name>A0ABQ6GY57_9GAMM</name>
<gene>
    <name evidence="1" type="ORF">tinsulaeT_27900</name>
</gene>
<dbReference type="RefSeq" id="WP_284245361.1">
    <property type="nucleotide sequence ID" value="NZ_BSST01000001.1"/>
</dbReference>
<evidence type="ECO:0000313" key="1">
    <source>
        <dbReference type="EMBL" id="GLX79450.1"/>
    </source>
</evidence>
<proteinExistence type="predicted"/>
<comment type="caution">
    <text evidence="1">The sequence shown here is derived from an EMBL/GenBank/DDBJ whole genome shotgun (WGS) entry which is preliminary data.</text>
</comment>
<dbReference type="EMBL" id="BSST01000001">
    <property type="protein sequence ID" value="GLX79450.1"/>
    <property type="molecule type" value="Genomic_DNA"/>
</dbReference>
<sequence>MINNINPYSSFFNTNTATTNSSSELEQIIGSHKQSKPDNNSQLEASNSNLYLSSKAQKISALSNEFFSGGNLAFNDLDSLKQRIYQLGLISKQEYAQLTDTELSDDELAASNNLSSQGVANYIGDFLQRLDETDAGKINDTDNTTQESETLTALKEALNAAKNIISNLDQAKTDADFKATLANSMSFIKDTINATSFEKMPLDDKVGLTKVYQTLELVDKISPQRLTNDKLNRYIELSV</sequence>
<reference evidence="1 2" key="1">
    <citation type="submission" date="2023-03" db="EMBL/GenBank/DDBJ databases">
        <title>Draft genome sequence of Thalassotalea insulae KCTC 62186T.</title>
        <authorList>
            <person name="Sawabe T."/>
        </authorList>
    </citation>
    <scope>NUCLEOTIDE SEQUENCE [LARGE SCALE GENOMIC DNA]</scope>
    <source>
        <strain evidence="1 2">KCTC 62186</strain>
    </source>
</reference>
<dbReference type="Proteomes" id="UP001157186">
    <property type="component" value="Unassembled WGS sequence"/>
</dbReference>
<keyword evidence="2" id="KW-1185">Reference proteome</keyword>